<dbReference type="EMBL" id="MWML01000005">
    <property type="protein sequence ID" value="TCG09868.1"/>
    <property type="molecule type" value="Genomic_DNA"/>
</dbReference>
<reference evidence="2 3" key="1">
    <citation type="submission" date="2017-02" db="EMBL/GenBank/DDBJ databases">
        <title>Paraburkholderia sophoroidis sp. nov. and Paraburkholderia steynii sp. nov. rhizobial symbionts of the fynbos legume Hypocalyptus sophoroides.</title>
        <authorList>
            <person name="Steenkamp E.T."/>
            <person name="Beukes C.W."/>
            <person name="Van Zyl E."/>
            <person name="Avontuur J."/>
            <person name="Chan W.Y."/>
            <person name="Hassen A."/>
            <person name="Palmer M."/>
            <person name="Mthombeni L."/>
            <person name="Phalane F."/>
            <person name="Sereme K."/>
            <person name="Venter S.N."/>
        </authorList>
    </citation>
    <scope>NUCLEOTIDE SEQUENCE [LARGE SCALE GENOMIC DNA]</scope>
    <source>
        <strain evidence="2 3">HC1.1ba</strain>
    </source>
</reference>
<feature type="region of interest" description="Disordered" evidence="1">
    <location>
        <begin position="1"/>
        <end position="32"/>
    </location>
</feature>
<name>A0A4V2NHR4_9BURK</name>
<accession>A0A4V2NHR4</accession>
<evidence type="ECO:0000313" key="2">
    <source>
        <dbReference type="EMBL" id="TCG09868.1"/>
    </source>
</evidence>
<proteinExistence type="predicted"/>
<protein>
    <submittedName>
        <fullName evidence="2">Uncharacterized protein</fullName>
    </submittedName>
</protein>
<evidence type="ECO:0000256" key="1">
    <source>
        <dbReference type="SAM" id="MobiDB-lite"/>
    </source>
</evidence>
<gene>
    <name evidence="2" type="ORF">BZM27_02990</name>
</gene>
<dbReference type="Proteomes" id="UP000294200">
    <property type="component" value="Unassembled WGS sequence"/>
</dbReference>
<organism evidence="2 3">
    <name type="scientific">Paraburkholderia steynii</name>
    <dbReference type="NCBI Taxonomy" id="1245441"/>
    <lineage>
        <taxon>Bacteria</taxon>
        <taxon>Pseudomonadati</taxon>
        <taxon>Pseudomonadota</taxon>
        <taxon>Betaproteobacteria</taxon>
        <taxon>Burkholderiales</taxon>
        <taxon>Burkholderiaceae</taxon>
        <taxon>Paraburkholderia</taxon>
    </lineage>
</organism>
<dbReference type="AlphaFoldDB" id="A0A4V2NHR4"/>
<comment type="caution">
    <text evidence="2">The sequence shown here is derived from an EMBL/GenBank/DDBJ whole genome shotgun (WGS) entry which is preliminary data.</text>
</comment>
<sequence>MKASGVGLPSASRPGADKPEPRAEAQGQQRFERQGLALRGCSSAHFSRRSTISSSIWRCPRSTRA</sequence>
<evidence type="ECO:0000313" key="3">
    <source>
        <dbReference type="Proteomes" id="UP000294200"/>
    </source>
</evidence>
<keyword evidence="3" id="KW-1185">Reference proteome</keyword>